<sequence length="25" mass="2959">MSLFVFIGSGFLLFFIRQLDGRRHT</sequence>
<dbReference type="EMBL" id="CP003332">
    <property type="protein sequence ID" value="AFJ61908.1"/>
    <property type="molecule type" value="Genomic_DNA"/>
</dbReference>
<evidence type="ECO:0000313" key="2">
    <source>
        <dbReference type="Proteomes" id="UP000002878"/>
    </source>
</evidence>
<reference evidence="1 2" key="1">
    <citation type="journal article" date="2012" name="J. Biotechnol.">
        <title>Genome sequence of the plant growth promoting strain Bacillus amyloliquefaciens subsp. plantarum B9601-Y2 and expression of mersacidin and other secondary metabolites.</title>
        <authorList>
            <person name="He P."/>
            <person name="Hao K."/>
            <person name="Blom J."/>
            <person name="Ruckert C."/>
            <person name="Vater J."/>
            <person name="Mao Z."/>
            <person name="Wu Y."/>
            <person name="Hou M."/>
            <person name="He P."/>
            <person name="He Y."/>
            <person name="Borriss R."/>
        </authorList>
    </citation>
    <scope>NUCLEOTIDE SEQUENCE [LARGE SCALE GENOMIC DNA]</scope>
    <source>
        <strain evidence="1">Y2</strain>
    </source>
</reference>
<dbReference type="Proteomes" id="UP000002878">
    <property type="component" value="Chromosome"/>
</dbReference>
<organism evidence="1 2">
    <name type="scientific">Bacillus amyloliquefaciens (strain Y2)</name>
    <name type="common">Bacillus amyloliquefaciens subsp. plantarum (strain B9601-Y2)</name>
    <dbReference type="NCBI Taxonomy" id="1155777"/>
    <lineage>
        <taxon>Bacteria</taxon>
        <taxon>Bacillati</taxon>
        <taxon>Bacillota</taxon>
        <taxon>Bacilli</taxon>
        <taxon>Bacillales</taxon>
        <taxon>Bacillaceae</taxon>
        <taxon>Bacillus</taxon>
        <taxon>Bacillus amyloliquefaciens group</taxon>
    </lineage>
</organism>
<name>I2C5I4_BACAY</name>
<dbReference type="AlphaFoldDB" id="I2C5I4"/>
<gene>
    <name evidence="1" type="ORF">MUS_1928</name>
</gene>
<protein>
    <submittedName>
        <fullName evidence="1">Uncharacterized protein</fullName>
    </submittedName>
</protein>
<proteinExistence type="predicted"/>
<evidence type="ECO:0000313" key="1">
    <source>
        <dbReference type="EMBL" id="AFJ61908.1"/>
    </source>
</evidence>
<dbReference type="KEGG" id="bqy:MUS_1928"/>
<accession>I2C5I4</accession>
<dbReference type="HOGENOM" id="CLU_3418722_0_0_9"/>